<evidence type="ECO:0000256" key="1">
    <source>
        <dbReference type="ARBA" id="ARBA00004177"/>
    </source>
</evidence>
<evidence type="ECO:0000313" key="9">
    <source>
        <dbReference type="EMBL" id="RHW68036.1"/>
    </source>
</evidence>
<name>A0A3L6KVX3_9TRYP</name>
<comment type="caution">
    <text evidence="9">The sequence shown here is derived from an EMBL/GenBank/DDBJ whole genome shotgun (WGS) entry which is preliminary data.</text>
</comment>
<dbReference type="EMBL" id="QSBY01000011">
    <property type="protein sequence ID" value="RHW68036.1"/>
    <property type="molecule type" value="Genomic_DNA"/>
</dbReference>
<reference evidence="9" key="1">
    <citation type="submission" date="2018-09" db="EMBL/GenBank/DDBJ databases">
        <title>whole genome sequence of T. equiperdum IVM-t1 strain.</title>
        <authorList>
            <person name="Suganuma K."/>
        </authorList>
    </citation>
    <scope>NUCLEOTIDE SEQUENCE [LARGE SCALE GENOMIC DNA]</scope>
    <source>
        <strain evidence="9">IVM-t1</strain>
    </source>
</reference>
<dbReference type="InterPro" id="IPR038358">
    <property type="entry name" value="VPS28_N_sf"/>
</dbReference>
<keyword evidence="3 5" id="KW-0967">Endosome</keyword>
<dbReference type="Gene3D" id="1.20.1440.200">
    <property type="match status" value="1"/>
</dbReference>
<comment type="similarity">
    <text evidence="5 6">Belongs to the VPS28 family.</text>
</comment>
<dbReference type="SUPFAM" id="SSF140111">
    <property type="entry name" value="Endosomal sorting complex assembly domain"/>
    <property type="match status" value="1"/>
</dbReference>
<dbReference type="GO" id="GO:0000813">
    <property type="term" value="C:ESCRT I complex"/>
    <property type="evidence" value="ECO:0007669"/>
    <property type="project" value="UniProtKB-UniRule"/>
</dbReference>
<evidence type="ECO:0000256" key="4">
    <source>
        <dbReference type="ARBA" id="ARBA00022927"/>
    </source>
</evidence>
<evidence type="ECO:0000256" key="5">
    <source>
        <dbReference type="PIRNR" id="PIRNR017535"/>
    </source>
</evidence>
<accession>A0A3L6KVX3</accession>
<evidence type="ECO:0000259" key="7">
    <source>
        <dbReference type="PROSITE" id="PS51310"/>
    </source>
</evidence>
<dbReference type="Proteomes" id="UP000266743">
    <property type="component" value="Chromosome 11"/>
</dbReference>
<organism evidence="9">
    <name type="scientific">Trypanosoma brucei equiperdum</name>
    <dbReference type="NCBI Taxonomy" id="630700"/>
    <lineage>
        <taxon>Eukaryota</taxon>
        <taxon>Discoba</taxon>
        <taxon>Euglenozoa</taxon>
        <taxon>Kinetoplastea</taxon>
        <taxon>Metakinetoplastina</taxon>
        <taxon>Trypanosomatida</taxon>
        <taxon>Trypanosomatidae</taxon>
        <taxon>Trypanosoma</taxon>
    </lineage>
</organism>
<dbReference type="GO" id="GO:0043328">
    <property type="term" value="P:protein transport to vacuole involved in ubiquitin-dependent protein catabolic process via the multivesicular body sorting pathway"/>
    <property type="evidence" value="ECO:0007669"/>
    <property type="project" value="TreeGrafter"/>
</dbReference>
<feature type="domain" description="VPS28 N-terminal" evidence="8">
    <location>
        <begin position="1"/>
        <end position="102"/>
    </location>
</feature>
<dbReference type="Gene3D" id="1.20.120.1130">
    <property type="match status" value="1"/>
</dbReference>
<keyword evidence="4 5" id="KW-0653">Protein transport</keyword>
<gene>
    <name evidence="9" type="ORF">DPX39_110083300</name>
</gene>
<dbReference type="InterPro" id="IPR017899">
    <property type="entry name" value="VPS28_C"/>
</dbReference>
<dbReference type="SUPFAM" id="SSF140427">
    <property type="entry name" value="VPS28 C-terminal domain-like"/>
    <property type="match status" value="1"/>
</dbReference>
<dbReference type="PANTHER" id="PTHR12937:SF0">
    <property type="entry name" value="VACUOLAR PROTEIN SORTING-ASSOCIATED PROTEIN 28 HOMOLOG"/>
    <property type="match status" value="1"/>
</dbReference>
<sequence length="219" mass="25317">MEVAFTISPGERQHVEYLADLFAIILAIEKVEKATLRDIITQEQYSSTITRLLDKYKSTVTYLEQSRNPFYSTIDSFWENYGSRCPAARTRIQLSFDDAKQQQQQQQQDSDVNGTVDPRLVLECGQHFITLMDSLKLQQTAVDQLYTLLADLVRGLQRLGVTDQSFFHRLTTWKEKFDTMNASDELSERDTREFAFVLECGYQAFHAYLSESSARRPKA</sequence>
<dbReference type="AlphaFoldDB" id="A0A3L6KVX3"/>
<feature type="domain" description="VPS28 C-terminal" evidence="7">
    <location>
        <begin position="116"/>
        <end position="210"/>
    </location>
</feature>
<dbReference type="Pfam" id="PF03997">
    <property type="entry name" value="VPS28"/>
    <property type="match status" value="1"/>
</dbReference>
<dbReference type="InterPro" id="IPR037202">
    <property type="entry name" value="ESCRT_assembly_dom"/>
</dbReference>
<dbReference type="GO" id="GO:0044877">
    <property type="term" value="F:protein-containing complex binding"/>
    <property type="evidence" value="ECO:0007669"/>
    <property type="project" value="TreeGrafter"/>
</dbReference>
<dbReference type="PIRSF" id="PIRSF017535">
    <property type="entry name" value="VPS28"/>
    <property type="match status" value="1"/>
</dbReference>
<proteinExistence type="inferred from homology"/>
<dbReference type="InterPro" id="IPR017898">
    <property type="entry name" value="VPS28_N"/>
</dbReference>
<evidence type="ECO:0000256" key="6">
    <source>
        <dbReference type="PROSITE-ProRule" id="PRU00642"/>
    </source>
</evidence>
<dbReference type="PANTHER" id="PTHR12937">
    <property type="entry name" value="VACUOLAR PROTEIN SORTING 28, ISOFORM 2 VPS28"/>
    <property type="match status" value="1"/>
</dbReference>
<protein>
    <recommendedName>
        <fullName evidence="5">Vacuolar protein sorting-associated protein 28 homolog</fullName>
    </recommendedName>
</protein>
<comment type="function">
    <text evidence="5">Component of the ESCRT-I complex (endosomal sorting complex required for transport I), a regulator of vesicular trafficking process.</text>
</comment>
<evidence type="ECO:0000256" key="2">
    <source>
        <dbReference type="ARBA" id="ARBA00022448"/>
    </source>
</evidence>
<evidence type="ECO:0000256" key="3">
    <source>
        <dbReference type="ARBA" id="ARBA00022753"/>
    </source>
</evidence>
<comment type="subcellular location">
    <subcellularLocation>
        <location evidence="1">Endosome</location>
    </subcellularLocation>
</comment>
<keyword evidence="2 5" id="KW-0813">Transport</keyword>
<dbReference type="PROSITE" id="PS51313">
    <property type="entry name" value="VPS28_N"/>
    <property type="match status" value="1"/>
</dbReference>
<dbReference type="InterPro" id="IPR037206">
    <property type="entry name" value="VPS28_C_sf"/>
</dbReference>
<dbReference type="InterPro" id="IPR007143">
    <property type="entry name" value="Vps28"/>
</dbReference>
<dbReference type="PROSITE" id="PS51310">
    <property type="entry name" value="VPS28_C"/>
    <property type="match status" value="1"/>
</dbReference>
<evidence type="ECO:0000259" key="8">
    <source>
        <dbReference type="PROSITE" id="PS51313"/>
    </source>
</evidence>